<sequence>MPTVEVFNMSGEKVREIDLDDTVFGCEVKPHLLHDVVVWQLANRRAATAKTKTRSEVSGGGKKPYRQKGTGRARAGTNRSPLWRHGGVVFGPNGRKYGPKLPKKVRNQALCSALSMKLQENVMKVVDSITLEQPKTKLFAAALSKLGMDNSLVVTGKMNPEASLASRNLSSAKMLDVRGLNVYDILKYKGLVLDTEAVQYIEERLK</sequence>
<dbReference type="GO" id="GO:1990904">
    <property type="term" value="C:ribonucleoprotein complex"/>
    <property type="evidence" value="ECO:0007669"/>
    <property type="project" value="UniProtKB-KW"/>
</dbReference>
<dbReference type="PANTHER" id="PTHR10746:SF6">
    <property type="entry name" value="LARGE RIBOSOMAL SUBUNIT PROTEIN UL4M"/>
    <property type="match status" value="1"/>
</dbReference>
<dbReference type="GO" id="GO:0003735">
    <property type="term" value="F:structural constituent of ribosome"/>
    <property type="evidence" value="ECO:0007669"/>
    <property type="project" value="InterPro"/>
</dbReference>
<dbReference type="Gene3D" id="3.40.1370.10">
    <property type="match status" value="1"/>
</dbReference>
<evidence type="ECO:0000256" key="2">
    <source>
        <dbReference type="ARBA" id="ARBA00022980"/>
    </source>
</evidence>
<evidence type="ECO:0000256" key="3">
    <source>
        <dbReference type="ARBA" id="ARBA00023274"/>
    </source>
</evidence>
<organism evidence="5">
    <name type="scientific">anaerobic digester metagenome</name>
    <dbReference type="NCBI Taxonomy" id="1263854"/>
    <lineage>
        <taxon>unclassified sequences</taxon>
        <taxon>metagenomes</taxon>
        <taxon>ecological metagenomes</taxon>
    </lineage>
</organism>
<keyword evidence="3" id="KW-0687">Ribonucleoprotein</keyword>
<reference evidence="5" key="1">
    <citation type="submission" date="2019-03" db="EMBL/GenBank/DDBJ databases">
        <authorList>
            <person name="Hao L."/>
        </authorList>
    </citation>
    <scope>NUCLEOTIDE SEQUENCE</scope>
</reference>
<dbReference type="PANTHER" id="PTHR10746">
    <property type="entry name" value="50S RIBOSOMAL PROTEIN L4"/>
    <property type="match status" value="1"/>
</dbReference>
<dbReference type="InterPro" id="IPR013005">
    <property type="entry name" value="Ribosomal_uL4-like"/>
</dbReference>
<dbReference type="HAMAP" id="MF_01328_B">
    <property type="entry name" value="Ribosomal_uL4_B"/>
    <property type="match status" value="1"/>
</dbReference>
<dbReference type="GO" id="GO:0006412">
    <property type="term" value="P:translation"/>
    <property type="evidence" value="ECO:0007669"/>
    <property type="project" value="InterPro"/>
</dbReference>
<evidence type="ECO:0000313" key="5">
    <source>
        <dbReference type="EMBL" id="VFU12807.1"/>
    </source>
</evidence>
<keyword evidence="2 5" id="KW-0689">Ribosomal protein</keyword>
<dbReference type="SUPFAM" id="SSF52166">
    <property type="entry name" value="Ribosomal protein L4"/>
    <property type="match status" value="1"/>
</dbReference>
<proteinExistence type="inferred from homology"/>
<dbReference type="EMBL" id="CAADRM010000057">
    <property type="protein sequence ID" value="VFU12807.1"/>
    <property type="molecule type" value="Genomic_DNA"/>
</dbReference>
<accession>A0A485LWW0</accession>
<dbReference type="NCBIfam" id="TIGR03953">
    <property type="entry name" value="rplD_bact"/>
    <property type="match status" value="1"/>
</dbReference>
<dbReference type="InterPro" id="IPR002136">
    <property type="entry name" value="Ribosomal_uL4"/>
</dbReference>
<comment type="similarity">
    <text evidence="1">Belongs to the universal ribosomal protein uL4 family.</text>
</comment>
<gene>
    <name evidence="5" type="primary">rplD</name>
    <name evidence="5" type="ORF">SCFA_150004</name>
</gene>
<evidence type="ECO:0000256" key="1">
    <source>
        <dbReference type="ARBA" id="ARBA00010528"/>
    </source>
</evidence>
<dbReference type="Pfam" id="PF00573">
    <property type="entry name" value="Ribosomal_L4"/>
    <property type="match status" value="1"/>
</dbReference>
<dbReference type="InterPro" id="IPR023574">
    <property type="entry name" value="Ribosomal_uL4_dom_sf"/>
</dbReference>
<feature type="region of interest" description="Disordered" evidence="4">
    <location>
        <begin position="48"/>
        <end position="85"/>
    </location>
</feature>
<evidence type="ECO:0000256" key="4">
    <source>
        <dbReference type="SAM" id="MobiDB-lite"/>
    </source>
</evidence>
<dbReference type="AlphaFoldDB" id="A0A485LWW0"/>
<dbReference type="GO" id="GO:0005840">
    <property type="term" value="C:ribosome"/>
    <property type="evidence" value="ECO:0007669"/>
    <property type="project" value="UniProtKB-KW"/>
</dbReference>
<name>A0A485LWW0_9ZZZZ</name>
<protein>
    <submittedName>
        <fullName evidence="5">50S ribosomal protein L4</fullName>
    </submittedName>
</protein>